<protein>
    <recommendedName>
        <fullName evidence="10">SWIM-type domain-containing protein</fullName>
    </recommendedName>
</protein>
<dbReference type="PROSITE" id="PS50966">
    <property type="entry name" value="ZF_SWIM"/>
    <property type="match status" value="1"/>
</dbReference>
<dbReference type="Gene3D" id="3.40.395.10">
    <property type="entry name" value="Adenoviral Proteinase, Chain A"/>
    <property type="match status" value="1"/>
</dbReference>
<dbReference type="InterPro" id="IPR003653">
    <property type="entry name" value="Peptidase_C48_C"/>
</dbReference>
<reference evidence="8" key="1">
    <citation type="submission" date="2023-03" db="EMBL/GenBank/DDBJ databases">
        <title>Massive genome expansion in bonnet fungi (Mycena s.s.) driven by repeated elements and novel gene families across ecological guilds.</title>
        <authorList>
            <consortium name="Lawrence Berkeley National Laboratory"/>
            <person name="Harder C.B."/>
            <person name="Miyauchi S."/>
            <person name="Viragh M."/>
            <person name="Kuo A."/>
            <person name="Thoen E."/>
            <person name="Andreopoulos B."/>
            <person name="Lu D."/>
            <person name="Skrede I."/>
            <person name="Drula E."/>
            <person name="Henrissat B."/>
            <person name="Morin E."/>
            <person name="Kohler A."/>
            <person name="Barry K."/>
            <person name="LaButti K."/>
            <person name="Morin E."/>
            <person name="Salamov A."/>
            <person name="Lipzen A."/>
            <person name="Mereny Z."/>
            <person name="Hegedus B."/>
            <person name="Baldrian P."/>
            <person name="Stursova M."/>
            <person name="Weitz H."/>
            <person name="Taylor A."/>
            <person name="Grigoriev I.V."/>
            <person name="Nagy L.G."/>
            <person name="Martin F."/>
            <person name="Kauserud H."/>
        </authorList>
    </citation>
    <scope>NUCLEOTIDE SEQUENCE</scope>
    <source>
        <strain evidence="8">CBHHK182m</strain>
    </source>
</reference>
<keyword evidence="9" id="KW-1185">Reference proteome</keyword>
<dbReference type="GO" id="GO:0019783">
    <property type="term" value="F:ubiquitin-like protein peptidase activity"/>
    <property type="evidence" value="ECO:0007669"/>
    <property type="project" value="UniProtKB-ARBA"/>
</dbReference>
<evidence type="ECO:0000313" key="8">
    <source>
        <dbReference type="EMBL" id="KAJ7774066.1"/>
    </source>
</evidence>
<evidence type="ECO:0000256" key="1">
    <source>
        <dbReference type="ARBA" id="ARBA00005234"/>
    </source>
</evidence>
<dbReference type="EMBL" id="JARKIB010000012">
    <property type="protein sequence ID" value="KAJ7774066.1"/>
    <property type="molecule type" value="Genomic_DNA"/>
</dbReference>
<comment type="similarity">
    <text evidence="1">Belongs to the peptidase C48 family.</text>
</comment>
<dbReference type="Pfam" id="PF02902">
    <property type="entry name" value="Peptidase_C48"/>
    <property type="match status" value="1"/>
</dbReference>
<evidence type="ECO:0008006" key="10">
    <source>
        <dbReference type="Google" id="ProtNLM"/>
    </source>
</evidence>
<proteinExistence type="inferred from homology"/>
<dbReference type="GO" id="GO:0008270">
    <property type="term" value="F:zinc ion binding"/>
    <property type="evidence" value="ECO:0007669"/>
    <property type="project" value="UniProtKB-KW"/>
</dbReference>
<keyword evidence="3" id="KW-0378">Hydrolase</keyword>
<evidence type="ECO:0000259" key="6">
    <source>
        <dbReference type="PROSITE" id="PS50600"/>
    </source>
</evidence>
<dbReference type="InterPro" id="IPR038765">
    <property type="entry name" value="Papain-like_cys_pep_sf"/>
</dbReference>
<sequence>MSSKPPKRRGRPPKPKRRQHPNSTLTGPVLDSSLPPDDVPPPGEPDSCQGTALVGDEAHYALLAAQSSTRIPDGVVVGHASSHRLFLNAIAHKVGDGWRLVKQMPTETLASWFDDQLNDYHVHDMSPNQDVPSHSLAVVVKWIGHPGSSPRDPRARQFFVRWNDPPPPKTLVDQAIAAERPVLRWDLRCAGVHEFQFGDTASGDGKKSSSEAADSGSENDCDVSEKGEEGDDEEGGHKRWKECSTLVKLHVEVYANDLSSVSVWQQHEHPDVPHEDRARGLQFSRVQRTMFMENIRLHGLKVSSLIFETMRRPPAAYGRTIPLPPWREANRKELQSMYVAVKQRTLLDRNPWRATHLLVRANKDKIFKYVAHDFSRPDSESRFAIGLTDNYSLESGIAYTLDEGLGTDQCWRNKSQNRAAMSILCTVDESVHMVPVSLFISANAKSETLLAFLDGTREKIIEHARAIVADPEIISERNRTPEVIAKIKVNAETITLEGWCPKKIMIDKHYPSLRSIQAFCRKHNLTIYIRLCQFHVVRAILFWEWGDGRKGLSVRIPKSIKFQIVWLFRFIQRARTREEFDALAAKFLQSVEAVIMNTDGGEEEEEHDEDEDGAPKQKKGKAGARRGKPMSVEVRETMFEAVQKYFEVNWFVDDWIDTYTDIGLPPNQGRDGTWNTNNWTERAFKTFDSVILENRQNKRIDRLASHILNDFLPYYQYWRPADRQPAQEMLELHRSAYALWDRSAVRQLGPNQYAVETIVDGFPRMFVVTMNPMTCQCIGEIQSGKPCLHILTVRLLISNGPVELWMKVEAASEKAIPKRNSAEEKRRKVTSDYAEDQELYDIFEKLADAEEQETVSKSASPEPDFGLAEKQDKPEGFAAMGRTPGRPPNSTPLQPNRKTPQSSPSHEPKFTRKTGRPSLGRLAPNSLFPANVKTPKVSHRLEDLSGFLTAEELEMNTANVTRWGSKEYLLRAEEMEQWATILNYCEISQREGWLFVSCSPTCFAPAIIEALDWSKPISVAELRAQRLPTLADVFEQRSSIELNHLVCFHLFNLHWTIFHHNLTNDRPEIEWINPLRKPRKLPVSTNEAKLGFSIRDQAVLTSFLSPRRLQLLSLGVPSNKPKFFQTGFTQWYLQLQWSDSSTCGFWCVFATLSLLLGFDLEQQIVRDLDKDPADLKEVLAPIYSEFRGDELGVRVELVEQLFCRFSPAFDYSSLQRERFSMRPASVARAEAAINSAQSSVPAVSEISADAGLQRLINPLLGDVTWLVGEHRPSAANIRDLLNKQEMNDAVLDAYLYLLAQDTNSSPLPYPNFLIVDSLVGQHMQEATKNGSSAEGMAPKATKKGGAKFWFEQDIFLLDSLIIPWFWTSHCLVVGVDIKGKTISVYDSYQKSGGKSRAKAVTERTLQMLRWEHRARYNNRQLGDNWSALPNLLNVPQQGSTLNRGLYSTWFIERLVHGDSDVTLWSFTQEDCERQRLVVLNCLSAAIHADPQERNTQQLAHQREILEAEERVYFSVYPTLPSTDHARLPSLEEWLNEHRQRETLPHIGMCILVPPFVGDRAIPAIITEITDDEIRLDFFDGVYDDLLADRPPGLTLGLDQPHSWRDAGVNANYSAAQLARIKWPAHLTASPLFFPSPLFPAQQELFRTLEPLVSTIAALYLEPVDRPGTGVFSHLDTRFTSSDNPSGFYRQLLGTAPGQEPFSGGDEALFTFLCQQVRHLLQMPDTSPRPRGNLPWWINGAARSMFAIAAASHYLGTPGPP</sequence>
<feature type="region of interest" description="Disordered" evidence="5">
    <location>
        <begin position="1"/>
        <end position="47"/>
    </location>
</feature>
<feature type="region of interest" description="Disordered" evidence="5">
    <location>
        <begin position="876"/>
        <end position="927"/>
    </location>
</feature>
<dbReference type="InterPro" id="IPR007527">
    <property type="entry name" value="Znf_SWIM"/>
</dbReference>
<dbReference type="PROSITE" id="PS50600">
    <property type="entry name" value="ULP_PROTEASE"/>
    <property type="match status" value="1"/>
</dbReference>
<dbReference type="GO" id="GO:0006508">
    <property type="term" value="P:proteolysis"/>
    <property type="evidence" value="ECO:0007669"/>
    <property type="project" value="UniProtKB-KW"/>
</dbReference>
<feature type="compositionally biased region" description="Low complexity" evidence="5">
    <location>
        <begin position="27"/>
        <end position="36"/>
    </location>
</feature>
<evidence type="ECO:0000256" key="3">
    <source>
        <dbReference type="ARBA" id="ARBA00022801"/>
    </source>
</evidence>
<evidence type="ECO:0000256" key="4">
    <source>
        <dbReference type="PROSITE-ProRule" id="PRU00325"/>
    </source>
</evidence>
<feature type="compositionally biased region" description="Basic residues" evidence="5">
    <location>
        <begin position="1"/>
        <end position="20"/>
    </location>
</feature>
<feature type="domain" description="Ubiquitin-like protease family profile" evidence="6">
    <location>
        <begin position="1270"/>
        <end position="1454"/>
    </location>
</feature>
<name>A0AAD7JZW7_9AGAR</name>
<feature type="region of interest" description="Disordered" evidence="5">
    <location>
        <begin position="198"/>
        <end position="237"/>
    </location>
</feature>
<feature type="compositionally biased region" description="Polar residues" evidence="5">
    <location>
        <begin position="891"/>
        <end position="905"/>
    </location>
</feature>
<keyword evidence="4" id="KW-0479">Metal-binding</keyword>
<keyword evidence="4" id="KW-0863">Zinc-finger</keyword>
<keyword evidence="4" id="KW-0862">Zinc</keyword>
<organism evidence="8 9">
    <name type="scientific">Mycena metata</name>
    <dbReference type="NCBI Taxonomy" id="1033252"/>
    <lineage>
        <taxon>Eukaryota</taxon>
        <taxon>Fungi</taxon>
        <taxon>Dikarya</taxon>
        <taxon>Basidiomycota</taxon>
        <taxon>Agaricomycotina</taxon>
        <taxon>Agaricomycetes</taxon>
        <taxon>Agaricomycetidae</taxon>
        <taxon>Agaricales</taxon>
        <taxon>Marasmiineae</taxon>
        <taxon>Mycenaceae</taxon>
        <taxon>Mycena</taxon>
    </lineage>
</organism>
<feature type="compositionally biased region" description="Acidic residues" evidence="5">
    <location>
        <begin position="217"/>
        <end position="234"/>
    </location>
</feature>
<evidence type="ECO:0000313" key="9">
    <source>
        <dbReference type="Proteomes" id="UP001215598"/>
    </source>
</evidence>
<feature type="compositionally biased region" description="Acidic residues" evidence="5">
    <location>
        <begin position="600"/>
        <end position="612"/>
    </location>
</feature>
<comment type="caution">
    <text evidence="8">The sequence shown here is derived from an EMBL/GenBank/DDBJ whole genome shotgun (WGS) entry which is preliminary data.</text>
</comment>
<evidence type="ECO:0000256" key="5">
    <source>
        <dbReference type="SAM" id="MobiDB-lite"/>
    </source>
</evidence>
<accession>A0AAD7JZW7</accession>
<keyword evidence="2" id="KW-0645">Protease</keyword>
<feature type="compositionally biased region" description="Basic residues" evidence="5">
    <location>
        <begin position="616"/>
        <end position="628"/>
    </location>
</feature>
<dbReference type="SUPFAM" id="SSF54001">
    <property type="entry name" value="Cysteine proteinases"/>
    <property type="match status" value="1"/>
</dbReference>
<dbReference type="GO" id="GO:0008234">
    <property type="term" value="F:cysteine-type peptidase activity"/>
    <property type="evidence" value="ECO:0007669"/>
    <property type="project" value="InterPro"/>
</dbReference>
<feature type="domain" description="SWIM-type" evidence="7">
    <location>
        <begin position="766"/>
        <end position="798"/>
    </location>
</feature>
<evidence type="ECO:0000259" key="7">
    <source>
        <dbReference type="PROSITE" id="PS50966"/>
    </source>
</evidence>
<feature type="region of interest" description="Disordered" evidence="5">
    <location>
        <begin position="599"/>
        <end position="628"/>
    </location>
</feature>
<gene>
    <name evidence="8" type="ORF">B0H16DRAFT_1880520</name>
</gene>
<dbReference type="Proteomes" id="UP001215598">
    <property type="component" value="Unassembled WGS sequence"/>
</dbReference>
<evidence type="ECO:0000256" key="2">
    <source>
        <dbReference type="ARBA" id="ARBA00022670"/>
    </source>
</evidence>